<dbReference type="Pfam" id="PF04663">
    <property type="entry name" value="Phenol_monoox"/>
    <property type="match status" value="1"/>
</dbReference>
<gene>
    <name evidence="1" type="ORF">Q2T77_23080</name>
</gene>
<dbReference type="InterPro" id="IPR006756">
    <property type="entry name" value="Phenol_hydroxylase"/>
</dbReference>
<dbReference type="Gene3D" id="3.10.20.560">
    <property type="entry name" value="Phenol hydroxylase"/>
    <property type="match status" value="1"/>
</dbReference>
<proteinExistence type="predicted"/>
<keyword evidence="2" id="KW-1185">Reference proteome</keyword>
<name>A0ABT8S8F1_9BURK</name>
<reference evidence="1" key="1">
    <citation type="submission" date="2023-06" db="EMBL/GenBank/DDBJ databases">
        <authorList>
            <person name="Jiang Y."/>
            <person name="Liu Q."/>
        </authorList>
    </citation>
    <scope>NUCLEOTIDE SEQUENCE</scope>
    <source>
        <strain evidence="1">CGMCC 1.12090</strain>
    </source>
</reference>
<comment type="caution">
    <text evidence="1">The sequence shown here is derived from an EMBL/GenBank/DDBJ whole genome shotgun (WGS) entry which is preliminary data.</text>
</comment>
<protein>
    <submittedName>
        <fullName evidence="1">Phenol hydroxylase subunit P4</fullName>
    </submittedName>
</protein>
<organism evidence="1 2">
    <name type="scientific">Variovorax ginsengisoli</name>
    <dbReference type="NCBI Taxonomy" id="363844"/>
    <lineage>
        <taxon>Bacteria</taxon>
        <taxon>Pseudomonadati</taxon>
        <taxon>Pseudomonadota</taxon>
        <taxon>Betaproteobacteria</taxon>
        <taxon>Burkholderiales</taxon>
        <taxon>Comamonadaceae</taxon>
        <taxon>Variovorax</taxon>
    </lineage>
</organism>
<dbReference type="Proteomes" id="UP001169027">
    <property type="component" value="Unassembled WGS sequence"/>
</dbReference>
<evidence type="ECO:0000313" key="1">
    <source>
        <dbReference type="EMBL" id="MDO1535183.1"/>
    </source>
</evidence>
<evidence type="ECO:0000313" key="2">
    <source>
        <dbReference type="Proteomes" id="UP001169027"/>
    </source>
</evidence>
<accession>A0ABT8S8F1</accession>
<sequence>MSVVALAPGYTGTVADSEDRFHGNRLLYIGWDDHLLFCSPVCLPLPATMPFGALLSEVLPGVYGSHPDFEKLDWGQAQWLDSGKPFVPDPAKSLADNGLVHKSVIRFRVPGLKGIKGSHS</sequence>
<dbReference type="InterPro" id="IPR043010">
    <property type="entry name" value="Phenol_hydroxylase_sf"/>
</dbReference>
<dbReference type="RefSeq" id="WP_301812888.1">
    <property type="nucleotide sequence ID" value="NZ_JAUJZH010000018.1"/>
</dbReference>
<dbReference type="EMBL" id="JAUKVY010000018">
    <property type="protein sequence ID" value="MDO1535183.1"/>
    <property type="molecule type" value="Genomic_DNA"/>
</dbReference>